<evidence type="ECO:0000313" key="2">
    <source>
        <dbReference type="Proteomes" id="UP000324800"/>
    </source>
</evidence>
<dbReference type="EMBL" id="SNRW01003291">
    <property type="protein sequence ID" value="KAA6390233.1"/>
    <property type="molecule type" value="Genomic_DNA"/>
</dbReference>
<accession>A0A5J4W6U7</accession>
<protein>
    <submittedName>
        <fullName evidence="1">Uncharacterized protein</fullName>
    </submittedName>
</protein>
<name>A0A5J4W6U7_9EUKA</name>
<gene>
    <name evidence="1" type="ORF">EZS28_014242</name>
</gene>
<organism evidence="1 2">
    <name type="scientific">Streblomastix strix</name>
    <dbReference type="NCBI Taxonomy" id="222440"/>
    <lineage>
        <taxon>Eukaryota</taxon>
        <taxon>Metamonada</taxon>
        <taxon>Preaxostyla</taxon>
        <taxon>Oxymonadida</taxon>
        <taxon>Streblomastigidae</taxon>
        <taxon>Streblomastix</taxon>
    </lineage>
</organism>
<sequence>MAIYLMLCAFDSYDSELSPALDVRHRQLLLLILAEESADYGIRVREVRPILISFRRDFCSFIVKSAPIVNCELKQFNLLNNFAESFKRYSFVELLLMLRPYVSESLIRISKVLGKTQGARYKSKGIARQRKDQISIAEPRQGFSDGCTLM</sequence>
<comment type="caution">
    <text evidence="1">The sequence shown here is derived from an EMBL/GenBank/DDBJ whole genome shotgun (WGS) entry which is preliminary data.</text>
</comment>
<proteinExistence type="predicted"/>
<dbReference type="AlphaFoldDB" id="A0A5J4W6U7"/>
<evidence type="ECO:0000313" key="1">
    <source>
        <dbReference type="EMBL" id="KAA6390233.1"/>
    </source>
</evidence>
<reference evidence="1 2" key="1">
    <citation type="submission" date="2019-03" db="EMBL/GenBank/DDBJ databases">
        <title>Single cell metagenomics reveals metabolic interactions within the superorganism composed of flagellate Streblomastix strix and complex community of Bacteroidetes bacteria on its surface.</title>
        <authorList>
            <person name="Treitli S.C."/>
            <person name="Kolisko M."/>
            <person name="Husnik F."/>
            <person name="Keeling P."/>
            <person name="Hampl V."/>
        </authorList>
    </citation>
    <scope>NUCLEOTIDE SEQUENCE [LARGE SCALE GENOMIC DNA]</scope>
    <source>
        <strain evidence="1">ST1C</strain>
    </source>
</reference>
<dbReference type="Proteomes" id="UP000324800">
    <property type="component" value="Unassembled WGS sequence"/>
</dbReference>